<keyword evidence="5" id="KW-1185">Reference proteome</keyword>
<evidence type="ECO:0000313" key="4">
    <source>
        <dbReference type="EMBL" id="RFF29994.1"/>
    </source>
</evidence>
<dbReference type="PROSITE" id="PS50005">
    <property type="entry name" value="TPR"/>
    <property type="match status" value="1"/>
</dbReference>
<accession>A0A3E1K7I8</accession>
<dbReference type="AlphaFoldDB" id="A0A3E1K7I8"/>
<dbReference type="InterPro" id="IPR013105">
    <property type="entry name" value="TPR_2"/>
</dbReference>
<gene>
    <name evidence="4" type="ORF">DZC52_10075</name>
</gene>
<dbReference type="SUPFAM" id="SSF54001">
    <property type="entry name" value="Cysteine proteinases"/>
    <property type="match status" value="1"/>
</dbReference>
<dbReference type="PANTHER" id="PTHR45586:SF1">
    <property type="entry name" value="LIPOPOLYSACCHARIDE ASSEMBLY PROTEIN B"/>
    <property type="match status" value="1"/>
</dbReference>
<dbReference type="Pfam" id="PF07719">
    <property type="entry name" value="TPR_2"/>
    <property type="match status" value="1"/>
</dbReference>
<sequence>MNWLIGSLLAATVASGEALPPEPGEVMAIPPQLAERTHEAVISATPDRAERLDKLVDFLHSHHGLNFSYSALPTRSVAETYAAGEGNCLSFTLTFIALARRAGLTAYPREVRVRDQWRREGSAILSIGHVNIGVDTPQRNAIVDFEPDLMEAQRLAHPFRGRRISDERALAHFYNNRAAELLVAGNTEAAGPWVTQALELDREFAAAWITRGVLARRQGEPEAAENDFLKALELDERSLNALVNLVSLKRETGEREDMIRYGRRLEDLSPDDPYFLWELGRFQRELGELALARRAFERAVRLTEGEDPELLAGLAELLFEMGEREDARRYLAQSIAIIPADDAGDTLERLLRLKKRL</sequence>
<dbReference type="EMBL" id="QUZK01000040">
    <property type="protein sequence ID" value="RFF29994.1"/>
    <property type="molecule type" value="Genomic_DNA"/>
</dbReference>
<evidence type="ECO:0000313" key="5">
    <source>
        <dbReference type="Proteomes" id="UP000260351"/>
    </source>
</evidence>
<comment type="caution">
    <text evidence="4">The sequence shown here is derived from an EMBL/GenBank/DDBJ whole genome shotgun (WGS) entry which is preliminary data.</text>
</comment>
<name>A0A3E1K7I8_9GAMM</name>
<keyword evidence="2 3" id="KW-0802">TPR repeat</keyword>
<dbReference type="OrthoDB" id="5801251at2"/>
<keyword evidence="1" id="KW-0677">Repeat</keyword>
<evidence type="ECO:0000256" key="1">
    <source>
        <dbReference type="ARBA" id="ARBA00022737"/>
    </source>
</evidence>
<dbReference type="RefSeq" id="WP_116651024.1">
    <property type="nucleotide sequence ID" value="NZ_QUZK01000040.1"/>
</dbReference>
<dbReference type="SUPFAM" id="SSF48452">
    <property type="entry name" value="TPR-like"/>
    <property type="match status" value="1"/>
</dbReference>
<proteinExistence type="predicted"/>
<protein>
    <submittedName>
        <fullName evidence="4">Tetratricopeptide repeat protein</fullName>
    </submittedName>
</protein>
<dbReference type="PANTHER" id="PTHR45586">
    <property type="entry name" value="TPR REPEAT-CONTAINING PROTEIN PA4667"/>
    <property type="match status" value="1"/>
</dbReference>
<dbReference type="InterPro" id="IPR051012">
    <property type="entry name" value="CellSynth/LPSAsmb/PSIAsmb"/>
</dbReference>
<dbReference type="InterPro" id="IPR019734">
    <property type="entry name" value="TPR_rpt"/>
</dbReference>
<dbReference type="InterPro" id="IPR011990">
    <property type="entry name" value="TPR-like_helical_dom_sf"/>
</dbReference>
<dbReference type="Gene3D" id="1.25.40.10">
    <property type="entry name" value="Tetratricopeptide repeat domain"/>
    <property type="match status" value="1"/>
</dbReference>
<reference evidence="4 5" key="1">
    <citation type="submission" date="2018-08" db="EMBL/GenBank/DDBJ databases">
        <title>Wenzhouxiangella salilacus sp. nov., a novel bacterium isolated from a saline lake in Xinjiang Province, China.</title>
        <authorList>
            <person name="Han S."/>
        </authorList>
    </citation>
    <scope>NUCLEOTIDE SEQUENCE [LARGE SCALE GENOMIC DNA]</scope>
    <source>
        <strain evidence="4 5">XDB06</strain>
    </source>
</reference>
<evidence type="ECO:0000256" key="2">
    <source>
        <dbReference type="ARBA" id="ARBA00022803"/>
    </source>
</evidence>
<dbReference type="Proteomes" id="UP000260351">
    <property type="component" value="Unassembled WGS sequence"/>
</dbReference>
<feature type="repeat" description="TPR" evidence="3">
    <location>
        <begin position="205"/>
        <end position="238"/>
    </location>
</feature>
<dbReference type="InterPro" id="IPR038765">
    <property type="entry name" value="Papain-like_cys_pep_sf"/>
</dbReference>
<evidence type="ECO:0000256" key="3">
    <source>
        <dbReference type="PROSITE-ProRule" id="PRU00339"/>
    </source>
</evidence>
<dbReference type="Pfam" id="PF14559">
    <property type="entry name" value="TPR_19"/>
    <property type="match status" value="1"/>
</dbReference>
<dbReference type="SMART" id="SM00028">
    <property type="entry name" value="TPR"/>
    <property type="match status" value="4"/>
</dbReference>
<organism evidence="4 5">
    <name type="scientific">Wenzhouxiangella sediminis</name>
    <dbReference type="NCBI Taxonomy" id="1792836"/>
    <lineage>
        <taxon>Bacteria</taxon>
        <taxon>Pseudomonadati</taxon>
        <taxon>Pseudomonadota</taxon>
        <taxon>Gammaproteobacteria</taxon>
        <taxon>Chromatiales</taxon>
        <taxon>Wenzhouxiangellaceae</taxon>
        <taxon>Wenzhouxiangella</taxon>
    </lineage>
</organism>